<evidence type="ECO:0000256" key="1">
    <source>
        <dbReference type="SAM" id="MobiDB-lite"/>
    </source>
</evidence>
<sequence>MGFRILRFVSVTTLLVSPIAAQFGIPMKKKSSFQDLNEQAIQDQQGGGGAGAADMENMAKMMENVDMEQMQKLWQDALSDPEAMKQMGAMGDKFGEAMNELSKMTPEQLAAQMQEAMQMLTDDSMADKIIEQKDEVLKSLEQTGMVDAEELAKFKADPGYFESKMRESFGQMKGIFNDPDKIKEAMESMHKTADFAMHDLAKMFTEGLDSDEKIEEARQEVLNHPEMLNNPMMAGMFGTDEFKEVINDPKKWRESIKEGRKSFQEAGRKMEEEIGRRPGAGVGEL</sequence>
<organism evidence="3 4">
    <name type="scientific">Seminavis robusta</name>
    <dbReference type="NCBI Taxonomy" id="568900"/>
    <lineage>
        <taxon>Eukaryota</taxon>
        <taxon>Sar</taxon>
        <taxon>Stramenopiles</taxon>
        <taxon>Ochrophyta</taxon>
        <taxon>Bacillariophyta</taxon>
        <taxon>Bacillariophyceae</taxon>
        <taxon>Bacillariophycidae</taxon>
        <taxon>Naviculales</taxon>
        <taxon>Naviculaceae</taxon>
        <taxon>Seminavis</taxon>
    </lineage>
</organism>
<accession>A0A9N8H607</accession>
<keyword evidence="4" id="KW-1185">Reference proteome</keyword>
<dbReference type="OrthoDB" id="198142at2759"/>
<protein>
    <submittedName>
        <fullName evidence="3">Uncharacterized protein</fullName>
    </submittedName>
</protein>
<proteinExistence type="predicted"/>
<feature type="region of interest" description="Disordered" evidence="1">
    <location>
        <begin position="253"/>
        <end position="285"/>
    </location>
</feature>
<reference evidence="3" key="1">
    <citation type="submission" date="2020-06" db="EMBL/GenBank/DDBJ databases">
        <authorList>
            <consortium name="Plant Systems Biology data submission"/>
        </authorList>
    </citation>
    <scope>NUCLEOTIDE SEQUENCE</scope>
    <source>
        <strain evidence="3">D6</strain>
    </source>
</reference>
<evidence type="ECO:0000256" key="2">
    <source>
        <dbReference type="SAM" id="SignalP"/>
    </source>
</evidence>
<comment type="caution">
    <text evidence="3">The sequence shown here is derived from an EMBL/GenBank/DDBJ whole genome shotgun (WGS) entry which is preliminary data.</text>
</comment>
<name>A0A9N8H607_9STRA</name>
<feature type="compositionally biased region" description="Basic and acidic residues" evidence="1">
    <location>
        <begin position="253"/>
        <end position="276"/>
    </location>
</feature>
<dbReference type="AlphaFoldDB" id="A0A9N8H607"/>
<gene>
    <name evidence="3" type="ORF">SEMRO_157_G071210.1</name>
</gene>
<dbReference type="EMBL" id="CAICTM010000156">
    <property type="protein sequence ID" value="CAB9503153.1"/>
    <property type="molecule type" value="Genomic_DNA"/>
</dbReference>
<evidence type="ECO:0000313" key="3">
    <source>
        <dbReference type="EMBL" id="CAB9503153.1"/>
    </source>
</evidence>
<feature type="chain" id="PRO_5040355896" evidence="2">
    <location>
        <begin position="22"/>
        <end position="285"/>
    </location>
</feature>
<evidence type="ECO:0000313" key="4">
    <source>
        <dbReference type="Proteomes" id="UP001153069"/>
    </source>
</evidence>
<dbReference type="Proteomes" id="UP001153069">
    <property type="component" value="Unassembled WGS sequence"/>
</dbReference>
<feature type="signal peptide" evidence="2">
    <location>
        <begin position="1"/>
        <end position="21"/>
    </location>
</feature>
<keyword evidence="2" id="KW-0732">Signal</keyword>